<proteinExistence type="predicted"/>
<dbReference type="GO" id="GO:0003676">
    <property type="term" value="F:nucleic acid binding"/>
    <property type="evidence" value="ECO:0007669"/>
    <property type="project" value="InterPro"/>
</dbReference>
<dbReference type="EMBL" id="LR798354">
    <property type="protein sequence ID" value="CAB5226044.1"/>
    <property type="molecule type" value="Genomic_DNA"/>
</dbReference>
<organism evidence="1">
    <name type="scientific">uncultured Caudovirales phage</name>
    <dbReference type="NCBI Taxonomy" id="2100421"/>
    <lineage>
        <taxon>Viruses</taxon>
        <taxon>Duplodnaviria</taxon>
        <taxon>Heunggongvirae</taxon>
        <taxon>Uroviricota</taxon>
        <taxon>Caudoviricetes</taxon>
        <taxon>Peduoviridae</taxon>
        <taxon>Maltschvirus</taxon>
        <taxon>Maltschvirus maltsch</taxon>
    </lineage>
</organism>
<evidence type="ECO:0000313" key="1">
    <source>
        <dbReference type="EMBL" id="CAB5226044.1"/>
    </source>
</evidence>
<dbReference type="Gene3D" id="3.40.1350.10">
    <property type="match status" value="1"/>
</dbReference>
<evidence type="ECO:0008006" key="2">
    <source>
        <dbReference type="Google" id="ProtNLM"/>
    </source>
</evidence>
<gene>
    <name evidence="1" type="ORF">UFOVP756_36</name>
</gene>
<reference evidence="1" key="1">
    <citation type="submission" date="2020-05" db="EMBL/GenBank/DDBJ databases">
        <authorList>
            <person name="Chiriac C."/>
            <person name="Salcher M."/>
            <person name="Ghai R."/>
            <person name="Kavagutti S V."/>
        </authorList>
    </citation>
    <scope>NUCLEOTIDE SEQUENCE</scope>
</reference>
<dbReference type="InterPro" id="IPR011856">
    <property type="entry name" value="tRNA_endonuc-like_dom_sf"/>
</dbReference>
<sequence>MRDKTEAKIQQEIFTYIKNNFGLAHHNPKWIIMSIPNESQSREETMRKLSIGMLPGASDMVLIRPNKITFIEVKTPIGKQSDNQITFENDVKLLGFDYILVRSLDDVKKYLSI</sequence>
<accession>A0A6J7X4Y3</accession>
<name>A0A6J7X4Y3_9CAUD</name>
<protein>
    <recommendedName>
        <fullName evidence="2">VRR-NUC domain containing protein</fullName>
    </recommendedName>
</protein>